<organism evidence="2 3">
    <name type="scientific">Mycena pura</name>
    <dbReference type="NCBI Taxonomy" id="153505"/>
    <lineage>
        <taxon>Eukaryota</taxon>
        <taxon>Fungi</taxon>
        <taxon>Dikarya</taxon>
        <taxon>Basidiomycota</taxon>
        <taxon>Agaricomycotina</taxon>
        <taxon>Agaricomycetes</taxon>
        <taxon>Agaricomycetidae</taxon>
        <taxon>Agaricales</taxon>
        <taxon>Marasmiineae</taxon>
        <taxon>Mycenaceae</taxon>
        <taxon>Mycena</taxon>
    </lineage>
</organism>
<accession>A0AAD6Y4Y8</accession>
<evidence type="ECO:0000313" key="2">
    <source>
        <dbReference type="EMBL" id="KAJ7191728.1"/>
    </source>
</evidence>
<proteinExistence type="predicted"/>
<dbReference type="EMBL" id="JARJCW010000129">
    <property type="protein sequence ID" value="KAJ7191728.1"/>
    <property type="molecule type" value="Genomic_DNA"/>
</dbReference>
<evidence type="ECO:0000313" key="3">
    <source>
        <dbReference type="Proteomes" id="UP001219525"/>
    </source>
</evidence>
<sequence length="145" mass="16947">MKKMAARDFEDIMQCIIPPLEGLFPKFNKILLDLWFDMAHWHCLAKLRMHSSSTVTLLKEQTSELGRTTRQFAKDTEDIDTYETPREERIRQKRDGKAAEGGRKRKRLNIETPKFHAVGYYYWLVTRVGTTDSVSTQIVSLAFTF</sequence>
<reference evidence="2" key="1">
    <citation type="submission" date="2023-03" db="EMBL/GenBank/DDBJ databases">
        <title>Massive genome expansion in bonnet fungi (Mycena s.s.) driven by repeated elements and novel gene families across ecological guilds.</title>
        <authorList>
            <consortium name="Lawrence Berkeley National Laboratory"/>
            <person name="Harder C.B."/>
            <person name="Miyauchi S."/>
            <person name="Viragh M."/>
            <person name="Kuo A."/>
            <person name="Thoen E."/>
            <person name="Andreopoulos B."/>
            <person name="Lu D."/>
            <person name="Skrede I."/>
            <person name="Drula E."/>
            <person name="Henrissat B."/>
            <person name="Morin E."/>
            <person name="Kohler A."/>
            <person name="Barry K."/>
            <person name="LaButti K."/>
            <person name="Morin E."/>
            <person name="Salamov A."/>
            <person name="Lipzen A."/>
            <person name="Mereny Z."/>
            <person name="Hegedus B."/>
            <person name="Baldrian P."/>
            <person name="Stursova M."/>
            <person name="Weitz H."/>
            <person name="Taylor A."/>
            <person name="Grigoriev I.V."/>
            <person name="Nagy L.G."/>
            <person name="Martin F."/>
            <person name="Kauserud H."/>
        </authorList>
    </citation>
    <scope>NUCLEOTIDE SEQUENCE</scope>
    <source>
        <strain evidence="2">9144</strain>
    </source>
</reference>
<dbReference type="AlphaFoldDB" id="A0AAD6Y4Y8"/>
<gene>
    <name evidence="2" type="ORF">GGX14DRAFT_380879</name>
</gene>
<evidence type="ECO:0000256" key="1">
    <source>
        <dbReference type="SAM" id="MobiDB-lite"/>
    </source>
</evidence>
<feature type="region of interest" description="Disordered" evidence="1">
    <location>
        <begin position="83"/>
        <end position="103"/>
    </location>
</feature>
<feature type="compositionally biased region" description="Basic and acidic residues" evidence="1">
    <location>
        <begin position="83"/>
        <end position="102"/>
    </location>
</feature>
<comment type="caution">
    <text evidence="2">The sequence shown here is derived from an EMBL/GenBank/DDBJ whole genome shotgun (WGS) entry which is preliminary data.</text>
</comment>
<dbReference type="Proteomes" id="UP001219525">
    <property type="component" value="Unassembled WGS sequence"/>
</dbReference>
<protein>
    <submittedName>
        <fullName evidence="2">Uncharacterized protein</fullName>
    </submittedName>
</protein>
<name>A0AAD6Y4Y8_9AGAR</name>
<keyword evidence="3" id="KW-1185">Reference proteome</keyword>